<proteinExistence type="predicted"/>
<dbReference type="RefSeq" id="WP_219042935.1">
    <property type="nucleotide sequence ID" value="NZ_JAHWDQ010000001.1"/>
</dbReference>
<protein>
    <submittedName>
        <fullName evidence="1">DUF1993 domain-containing protein</fullName>
    </submittedName>
</protein>
<organism evidence="1 2">
    <name type="scientific">Zhongshania aquimaris</name>
    <dbReference type="NCBI Taxonomy" id="2857107"/>
    <lineage>
        <taxon>Bacteria</taxon>
        <taxon>Pseudomonadati</taxon>
        <taxon>Pseudomonadota</taxon>
        <taxon>Gammaproteobacteria</taxon>
        <taxon>Cellvibrionales</taxon>
        <taxon>Spongiibacteraceae</taxon>
        <taxon>Zhongshania</taxon>
    </lineage>
</organism>
<dbReference type="Pfam" id="PF09351">
    <property type="entry name" value="DUF1993"/>
    <property type="match status" value="1"/>
</dbReference>
<keyword evidence="2" id="KW-1185">Reference proteome</keyword>
<name>A0ABS6VSM8_9GAMM</name>
<gene>
    <name evidence="1" type="ORF">KXJ70_08265</name>
</gene>
<evidence type="ECO:0000313" key="2">
    <source>
        <dbReference type="Proteomes" id="UP001166291"/>
    </source>
</evidence>
<comment type="caution">
    <text evidence="1">The sequence shown here is derived from an EMBL/GenBank/DDBJ whole genome shotgun (WGS) entry which is preliminary data.</text>
</comment>
<dbReference type="PANTHER" id="PTHR36922">
    <property type="entry name" value="BLL2446 PROTEIN"/>
    <property type="match status" value="1"/>
</dbReference>
<sequence>MFYDITVVQASKMLGNLKVMLEKAEEFAETKKVAPEVLLNSRLAPDQFPLIRQVQICCDTAKLGAARLAGKADSAPKHEDTETTVDELYARIAAVQEYLATYTPADFAETASKEISLPWLDGKKMLGSTFATSFVIPNLYFHVTTAYAILRNNGVDLGKLDYLGSISFIE</sequence>
<dbReference type="PANTHER" id="PTHR36922:SF1">
    <property type="entry name" value="DUF1993 DOMAIN-CONTAINING PROTEIN"/>
    <property type="match status" value="1"/>
</dbReference>
<reference evidence="1" key="1">
    <citation type="submission" date="2021-07" db="EMBL/GenBank/DDBJ databases">
        <title>Zhongshania sp. CAU 1632 isolated from seawater.</title>
        <authorList>
            <person name="Kim W."/>
        </authorList>
    </citation>
    <scope>NUCLEOTIDE SEQUENCE</scope>
    <source>
        <strain evidence="1">CAU 1632</strain>
    </source>
</reference>
<dbReference type="Proteomes" id="UP001166291">
    <property type="component" value="Unassembled WGS sequence"/>
</dbReference>
<dbReference type="InterPro" id="IPR018531">
    <property type="entry name" value="DUF1993"/>
</dbReference>
<accession>A0ABS6VSM8</accession>
<evidence type="ECO:0000313" key="1">
    <source>
        <dbReference type="EMBL" id="MBW2940765.1"/>
    </source>
</evidence>
<dbReference type="EMBL" id="JAHWDQ010000001">
    <property type="protein sequence ID" value="MBW2940765.1"/>
    <property type="molecule type" value="Genomic_DNA"/>
</dbReference>